<dbReference type="InterPro" id="IPR002937">
    <property type="entry name" value="Amino_oxidase"/>
</dbReference>
<dbReference type="PANTHER" id="PTHR10742:SF398">
    <property type="entry name" value="AMINE OXIDASE DOMAIN-CONTAINING PROTEIN-RELATED"/>
    <property type="match status" value="1"/>
</dbReference>
<dbReference type="OrthoDB" id="5046242at2759"/>
<feature type="domain" description="Amine oxidase" evidence="1">
    <location>
        <begin position="492"/>
        <end position="922"/>
    </location>
</feature>
<organism evidence="2 3">
    <name type="scientific">Tribolium castaneum</name>
    <name type="common">Red flour beetle</name>
    <dbReference type="NCBI Taxonomy" id="7070"/>
    <lineage>
        <taxon>Eukaryota</taxon>
        <taxon>Metazoa</taxon>
        <taxon>Ecdysozoa</taxon>
        <taxon>Arthropoda</taxon>
        <taxon>Hexapoda</taxon>
        <taxon>Insecta</taxon>
        <taxon>Pterygota</taxon>
        <taxon>Neoptera</taxon>
        <taxon>Endopterygota</taxon>
        <taxon>Coleoptera</taxon>
        <taxon>Polyphaga</taxon>
        <taxon>Cucujiformia</taxon>
        <taxon>Tenebrionidae</taxon>
        <taxon>Tenebrionidae incertae sedis</taxon>
        <taxon>Tribolium</taxon>
    </lineage>
</organism>
<dbReference type="AlphaFoldDB" id="D6WB57"/>
<sequence>MTNLPKIIILGAGAAGIAAASRLFENGFKDLTILEAEDRIGGRIYSVEFEGSMVDLGGQWCHGEEKNAVFELVKDLDLLSSSFNNYADFTYYLSDGTVVEKNVTDQLLAIARDIFEDEETARKTSGTFGDYFIKEYRERVSQLCGDKTIREASGLLLDWFHKLWMCLESAKSWDELSPNGAYQYKECEGDLYLQWRKTGFKTVLDVLMKKIPDPSRTLPVEILLNKEVNKIIWDCDNNVTVRCTDNSAFKCDHLIITASIGALKNLSESFEPQLPPIKQSAIDLTAIGDVKKILLKFPKKWWPDSFKGLSLVWRDSDREKLSTEFPQGPIKDGKSWLEYIYGFYVIDSHPDVLLGWVVGPMVGEVELLPDDVVVAGCMFLLKKFVGDKYEISEPQKILRSKWRNNPHFNGCYSYRCLEAEKKNVTWEDLASPVANSSSKQVLLFAGEATHPIYYSTVHGAIETGYREADRIVNLYKSPELIHRKVAIIGAGMAGLGAATTLQELGFTDFVLIEAQSKPGGRIHTLKLDDNILELGAQWIHGRDNPLWELARKHDLLSEIRSEEGLGLYIRDNGEIIDEDVVKRVDFEIGRILEACEGFVDSVDYPKSVGEYLETRFEEYLNKCHDSDDLKEIKWELFDWHVRFQIIDNSCLNLNQLSAKGWGKYVCLDDQAHFNLKCGYSELVQILVDNLPKGSLLLSTPVAEIQPLNKIICEDGSVITCDHLIVTPSLGVLKKLKFTPKLPKETIQCIENLGYHGIGKIFLIFDYKWWDVDGFQFVWRRSSIDENSWVRYITGFDPILHGPTVLLGWVGGEGVRIMESLSEEEVGIQCMELFRRFLPNRIIPNPVKVVRTTWCSNPWVLGGYSHITPDCDRSNCGMQKLSEPIFVDGKPRILMAGEAVHSSHYSTAHGAYESGQQQAQVLIEYMMKGSKL</sequence>
<evidence type="ECO:0000313" key="2">
    <source>
        <dbReference type="EMBL" id="EEZ98941.1"/>
    </source>
</evidence>
<dbReference type="HOGENOM" id="CLU_310627_0_0_1"/>
<reference evidence="2 3" key="1">
    <citation type="journal article" date="2008" name="Nature">
        <title>The genome of the model beetle and pest Tribolium castaneum.</title>
        <authorList>
            <consortium name="Tribolium Genome Sequencing Consortium"/>
            <person name="Richards S."/>
            <person name="Gibbs R.A."/>
            <person name="Weinstock G.M."/>
            <person name="Brown S.J."/>
            <person name="Denell R."/>
            <person name="Beeman R.W."/>
            <person name="Gibbs R."/>
            <person name="Beeman R.W."/>
            <person name="Brown S.J."/>
            <person name="Bucher G."/>
            <person name="Friedrich M."/>
            <person name="Grimmelikhuijzen C.J."/>
            <person name="Klingler M."/>
            <person name="Lorenzen M."/>
            <person name="Richards S."/>
            <person name="Roth S."/>
            <person name="Schroder R."/>
            <person name="Tautz D."/>
            <person name="Zdobnov E.M."/>
            <person name="Muzny D."/>
            <person name="Gibbs R.A."/>
            <person name="Weinstock G.M."/>
            <person name="Attaway T."/>
            <person name="Bell S."/>
            <person name="Buhay C.J."/>
            <person name="Chandrabose M.N."/>
            <person name="Chavez D."/>
            <person name="Clerk-Blankenburg K.P."/>
            <person name="Cree A."/>
            <person name="Dao M."/>
            <person name="Davis C."/>
            <person name="Chacko J."/>
            <person name="Dinh H."/>
            <person name="Dugan-Rocha S."/>
            <person name="Fowler G."/>
            <person name="Garner T.T."/>
            <person name="Garnes J."/>
            <person name="Gnirke A."/>
            <person name="Hawes A."/>
            <person name="Hernandez J."/>
            <person name="Hines S."/>
            <person name="Holder M."/>
            <person name="Hume J."/>
            <person name="Jhangiani S.N."/>
            <person name="Joshi V."/>
            <person name="Khan Z.M."/>
            <person name="Jackson L."/>
            <person name="Kovar C."/>
            <person name="Kowis A."/>
            <person name="Lee S."/>
            <person name="Lewis L.R."/>
            <person name="Margolis J."/>
            <person name="Morgan M."/>
            <person name="Nazareth L.V."/>
            <person name="Nguyen N."/>
            <person name="Okwuonu G."/>
            <person name="Parker D."/>
            <person name="Richards S."/>
            <person name="Ruiz S.J."/>
            <person name="Santibanez J."/>
            <person name="Savard J."/>
            <person name="Scherer S.E."/>
            <person name="Schneider B."/>
            <person name="Sodergren E."/>
            <person name="Tautz D."/>
            <person name="Vattahil S."/>
            <person name="Villasana D."/>
            <person name="White C.S."/>
            <person name="Wright R."/>
            <person name="Park Y."/>
            <person name="Beeman R.W."/>
            <person name="Lord J."/>
            <person name="Oppert B."/>
            <person name="Lorenzen M."/>
            <person name="Brown S."/>
            <person name="Wang L."/>
            <person name="Savard J."/>
            <person name="Tautz D."/>
            <person name="Richards S."/>
            <person name="Weinstock G."/>
            <person name="Gibbs R.A."/>
            <person name="Liu Y."/>
            <person name="Worley K."/>
            <person name="Weinstock G."/>
            <person name="Elsik C.G."/>
            <person name="Reese J.T."/>
            <person name="Elhaik E."/>
            <person name="Landan G."/>
            <person name="Graur D."/>
            <person name="Arensburger P."/>
            <person name="Atkinson P."/>
            <person name="Beeman R.W."/>
            <person name="Beidler J."/>
            <person name="Brown S.J."/>
            <person name="Demuth J.P."/>
            <person name="Drury D.W."/>
            <person name="Du Y.Z."/>
            <person name="Fujiwara H."/>
            <person name="Lorenzen M."/>
            <person name="Maselli V."/>
            <person name="Osanai M."/>
            <person name="Park Y."/>
            <person name="Robertson H.M."/>
            <person name="Tu Z."/>
            <person name="Wang J.J."/>
            <person name="Wang S."/>
            <person name="Richards S."/>
            <person name="Song H."/>
            <person name="Zhang L."/>
            <person name="Sodergren E."/>
            <person name="Werner D."/>
            <person name="Stanke M."/>
            <person name="Morgenstern B."/>
            <person name="Solovyev V."/>
            <person name="Kosarev P."/>
            <person name="Brown G."/>
            <person name="Chen H.C."/>
            <person name="Ermolaeva O."/>
            <person name="Hlavina W."/>
            <person name="Kapustin Y."/>
            <person name="Kiryutin B."/>
            <person name="Kitts P."/>
            <person name="Maglott D."/>
            <person name="Pruitt K."/>
            <person name="Sapojnikov V."/>
            <person name="Souvorov A."/>
            <person name="Mackey A.J."/>
            <person name="Waterhouse R.M."/>
            <person name="Wyder S."/>
            <person name="Zdobnov E.M."/>
            <person name="Zdobnov E.M."/>
            <person name="Wyder S."/>
            <person name="Kriventseva E.V."/>
            <person name="Kadowaki T."/>
            <person name="Bork P."/>
            <person name="Aranda M."/>
            <person name="Bao R."/>
            <person name="Beermann A."/>
            <person name="Berns N."/>
            <person name="Bolognesi R."/>
            <person name="Bonneton F."/>
            <person name="Bopp D."/>
            <person name="Brown S.J."/>
            <person name="Bucher G."/>
            <person name="Butts T."/>
            <person name="Chaumot A."/>
            <person name="Denell R.E."/>
            <person name="Ferrier D.E."/>
            <person name="Friedrich M."/>
            <person name="Gordon C.M."/>
            <person name="Jindra M."/>
            <person name="Klingler M."/>
            <person name="Lan Q."/>
            <person name="Lattorff H.M."/>
            <person name="Laudet V."/>
            <person name="von Levetsow C."/>
            <person name="Liu Z."/>
            <person name="Lutz R."/>
            <person name="Lynch J.A."/>
            <person name="da Fonseca R.N."/>
            <person name="Posnien N."/>
            <person name="Reuter R."/>
            <person name="Roth S."/>
            <person name="Savard J."/>
            <person name="Schinko J.B."/>
            <person name="Schmitt C."/>
            <person name="Schoppmeier M."/>
            <person name="Schroder R."/>
            <person name="Shippy T.D."/>
            <person name="Simonnet F."/>
            <person name="Marques-Souza H."/>
            <person name="Tautz D."/>
            <person name="Tomoyasu Y."/>
            <person name="Trauner J."/>
            <person name="Van der Zee M."/>
            <person name="Vervoort M."/>
            <person name="Wittkopp N."/>
            <person name="Wimmer E.A."/>
            <person name="Yang X."/>
            <person name="Jones A.K."/>
            <person name="Sattelle D.B."/>
            <person name="Ebert P.R."/>
            <person name="Nelson D."/>
            <person name="Scott J.G."/>
            <person name="Beeman R.W."/>
            <person name="Muthukrishnan S."/>
            <person name="Kramer K.J."/>
            <person name="Arakane Y."/>
            <person name="Beeman R.W."/>
            <person name="Zhu Q."/>
            <person name="Hogenkamp D."/>
            <person name="Dixit R."/>
            <person name="Oppert B."/>
            <person name="Jiang H."/>
            <person name="Zou Z."/>
            <person name="Marshall J."/>
            <person name="Elpidina E."/>
            <person name="Vinokurov K."/>
            <person name="Oppert C."/>
            <person name="Zou Z."/>
            <person name="Evans J."/>
            <person name="Lu Z."/>
            <person name="Zhao P."/>
            <person name="Sumathipala N."/>
            <person name="Altincicek B."/>
            <person name="Vilcinskas A."/>
            <person name="Williams M."/>
            <person name="Hultmark D."/>
            <person name="Hetru C."/>
            <person name="Jiang H."/>
            <person name="Grimmelikhuijzen C.J."/>
            <person name="Hauser F."/>
            <person name="Cazzamali G."/>
            <person name="Williamson M."/>
            <person name="Park Y."/>
            <person name="Li B."/>
            <person name="Tanaka Y."/>
            <person name="Predel R."/>
            <person name="Neupert S."/>
            <person name="Schachtner J."/>
            <person name="Verleyen P."/>
            <person name="Raible F."/>
            <person name="Bork P."/>
            <person name="Friedrich M."/>
            <person name="Walden K.K."/>
            <person name="Robertson H.M."/>
            <person name="Angeli S."/>
            <person name="Foret S."/>
            <person name="Bucher G."/>
            <person name="Schuetz S."/>
            <person name="Maleszka R."/>
            <person name="Wimmer E.A."/>
            <person name="Beeman R.W."/>
            <person name="Lorenzen M."/>
            <person name="Tomoyasu Y."/>
            <person name="Miller S.C."/>
            <person name="Grossmann D."/>
            <person name="Bucher G."/>
        </authorList>
    </citation>
    <scope>NUCLEOTIDE SEQUENCE [LARGE SCALE GENOMIC DNA]</scope>
    <source>
        <strain evidence="2 3">Georgia GA2</strain>
    </source>
</reference>
<dbReference type="InterPro" id="IPR036188">
    <property type="entry name" value="FAD/NAD-bd_sf"/>
</dbReference>
<dbReference type="PhylomeDB" id="D6WB57"/>
<dbReference type="PANTHER" id="PTHR10742">
    <property type="entry name" value="FLAVIN MONOAMINE OXIDASE"/>
    <property type="match status" value="1"/>
</dbReference>
<evidence type="ECO:0000259" key="1">
    <source>
        <dbReference type="Pfam" id="PF01593"/>
    </source>
</evidence>
<dbReference type="STRING" id="7070.D6WB57"/>
<feature type="domain" description="Amine oxidase" evidence="1">
    <location>
        <begin position="15"/>
        <end position="471"/>
    </location>
</feature>
<gene>
    <name evidence="2" type="primary">AUGUSTUS-3.0.2_04564</name>
    <name evidence="2" type="ORF">TcasGA2_TC004564</name>
</gene>
<reference evidence="2 3" key="2">
    <citation type="journal article" date="2010" name="Nucleic Acids Res.">
        <title>BeetleBase in 2010: revisions to provide comprehensive genomic information for Tribolium castaneum.</title>
        <authorList>
            <person name="Kim H.S."/>
            <person name="Murphy T."/>
            <person name="Xia J."/>
            <person name="Caragea D."/>
            <person name="Park Y."/>
            <person name="Beeman R.W."/>
            <person name="Lorenzen M.D."/>
            <person name="Butcher S."/>
            <person name="Manak J.R."/>
            <person name="Brown S.J."/>
        </authorList>
    </citation>
    <scope>GENOME REANNOTATION</scope>
    <source>
        <strain evidence="2 3">Georgia GA2</strain>
    </source>
</reference>
<dbReference type="OMA" id="INFWSRK"/>
<name>D6WB57_TRICA</name>
<protein>
    <recommendedName>
        <fullName evidence="1">Amine oxidase domain-containing protein</fullName>
    </recommendedName>
</protein>
<proteinExistence type="predicted"/>
<dbReference type="GO" id="GO:0046592">
    <property type="term" value="F:polyamine oxidase activity"/>
    <property type="evidence" value="ECO:0000318"/>
    <property type="project" value="GO_Central"/>
</dbReference>
<dbReference type="Pfam" id="PF01593">
    <property type="entry name" value="Amino_oxidase"/>
    <property type="match status" value="2"/>
</dbReference>
<dbReference type="EMBL" id="KQ971311">
    <property type="protein sequence ID" value="EEZ98941.1"/>
    <property type="molecule type" value="Genomic_DNA"/>
</dbReference>
<dbReference type="Gene3D" id="3.50.50.60">
    <property type="entry name" value="FAD/NAD(P)-binding domain"/>
    <property type="match status" value="2"/>
</dbReference>
<dbReference type="KEGG" id="tca:655655"/>
<evidence type="ECO:0000313" key="3">
    <source>
        <dbReference type="Proteomes" id="UP000007266"/>
    </source>
</evidence>
<dbReference type="Gene3D" id="3.90.660.10">
    <property type="match status" value="2"/>
</dbReference>
<accession>D6WB57</accession>
<dbReference type="eggNOG" id="KOG0685">
    <property type="taxonomic scope" value="Eukaryota"/>
</dbReference>
<dbReference type="Proteomes" id="UP000007266">
    <property type="component" value="Linkage group 2"/>
</dbReference>
<dbReference type="InterPro" id="IPR050281">
    <property type="entry name" value="Flavin_monoamine_oxidase"/>
</dbReference>
<keyword evidence="3" id="KW-1185">Reference proteome</keyword>
<dbReference type="SUPFAM" id="SSF54373">
    <property type="entry name" value="FAD-linked reductases, C-terminal domain"/>
    <property type="match status" value="2"/>
</dbReference>
<dbReference type="SUPFAM" id="SSF51905">
    <property type="entry name" value="FAD/NAD(P)-binding domain"/>
    <property type="match status" value="2"/>
</dbReference>
<dbReference type="GO" id="GO:0005737">
    <property type="term" value="C:cytoplasm"/>
    <property type="evidence" value="ECO:0000318"/>
    <property type="project" value="GO_Central"/>
</dbReference>